<feature type="region of interest" description="Disordered" evidence="11">
    <location>
        <begin position="487"/>
        <end position="541"/>
    </location>
</feature>
<dbReference type="OrthoDB" id="2156260at2759"/>
<dbReference type="AlphaFoldDB" id="A0A1Y1IF56"/>
<evidence type="ECO:0000313" key="13">
    <source>
        <dbReference type="EMBL" id="GAQ89253.1"/>
    </source>
</evidence>
<protein>
    <recommendedName>
        <fullName evidence="15">Nucleotide-diphospho-sugar transferase</fullName>
    </recommendedName>
</protein>
<evidence type="ECO:0000256" key="7">
    <source>
        <dbReference type="ARBA" id="ARBA00022989"/>
    </source>
</evidence>
<dbReference type="GO" id="GO:0000139">
    <property type="term" value="C:Golgi membrane"/>
    <property type="evidence" value="ECO:0007669"/>
    <property type="project" value="UniProtKB-SubCell"/>
</dbReference>
<reference evidence="13 14" key="1">
    <citation type="journal article" date="2014" name="Nat. Commun.">
        <title>Klebsormidium flaccidum genome reveals primary factors for plant terrestrial adaptation.</title>
        <authorList>
            <person name="Hori K."/>
            <person name="Maruyama F."/>
            <person name="Fujisawa T."/>
            <person name="Togashi T."/>
            <person name="Yamamoto N."/>
            <person name="Seo M."/>
            <person name="Sato S."/>
            <person name="Yamada T."/>
            <person name="Mori H."/>
            <person name="Tajima N."/>
            <person name="Moriyama T."/>
            <person name="Ikeuchi M."/>
            <person name="Watanabe M."/>
            <person name="Wada H."/>
            <person name="Kobayashi K."/>
            <person name="Saito M."/>
            <person name="Masuda T."/>
            <person name="Sasaki-Sekimoto Y."/>
            <person name="Mashiguchi K."/>
            <person name="Awai K."/>
            <person name="Shimojima M."/>
            <person name="Masuda S."/>
            <person name="Iwai M."/>
            <person name="Nobusawa T."/>
            <person name="Narise T."/>
            <person name="Kondo S."/>
            <person name="Saito H."/>
            <person name="Sato R."/>
            <person name="Murakawa M."/>
            <person name="Ihara Y."/>
            <person name="Oshima-Yamada Y."/>
            <person name="Ohtaka K."/>
            <person name="Satoh M."/>
            <person name="Sonobe K."/>
            <person name="Ishii M."/>
            <person name="Ohtani R."/>
            <person name="Kanamori-Sato M."/>
            <person name="Honoki R."/>
            <person name="Miyazaki D."/>
            <person name="Mochizuki H."/>
            <person name="Umetsu J."/>
            <person name="Higashi K."/>
            <person name="Shibata D."/>
            <person name="Kamiya Y."/>
            <person name="Sato N."/>
            <person name="Nakamura Y."/>
            <person name="Tabata S."/>
            <person name="Ida S."/>
            <person name="Kurokawa K."/>
            <person name="Ohta H."/>
        </authorList>
    </citation>
    <scope>NUCLEOTIDE SEQUENCE [LARGE SCALE GENOMIC DNA]</scope>
    <source>
        <strain evidence="13 14">NIES-2285</strain>
    </source>
</reference>
<dbReference type="GO" id="GO:0046354">
    <property type="term" value="P:mannan biosynthetic process"/>
    <property type="evidence" value="ECO:0000318"/>
    <property type="project" value="GO_Central"/>
</dbReference>
<dbReference type="InterPro" id="IPR029044">
    <property type="entry name" value="Nucleotide-diphossugar_trans"/>
</dbReference>
<evidence type="ECO:0000313" key="14">
    <source>
        <dbReference type="Proteomes" id="UP000054558"/>
    </source>
</evidence>
<organism evidence="13 14">
    <name type="scientific">Klebsormidium nitens</name>
    <name type="common">Green alga</name>
    <name type="synonym">Ulothrix nitens</name>
    <dbReference type="NCBI Taxonomy" id="105231"/>
    <lineage>
        <taxon>Eukaryota</taxon>
        <taxon>Viridiplantae</taxon>
        <taxon>Streptophyta</taxon>
        <taxon>Klebsormidiophyceae</taxon>
        <taxon>Klebsormidiales</taxon>
        <taxon>Klebsormidiaceae</taxon>
        <taxon>Klebsormidium</taxon>
    </lineage>
</organism>
<evidence type="ECO:0000256" key="9">
    <source>
        <dbReference type="ARBA" id="ARBA00023136"/>
    </source>
</evidence>
<evidence type="ECO:0008006" key="15">
    <source>
        <dbReference type="Google" id="ProtNLM"/>
    </source>
</evidence>
<sequence length="541" mass="58214">MAPRVALAALFGLSAIALCAAACVPREPHVDCNFHSLSSPQWPLLASQSAQLSAVWKSVVAKTPEFPTGRFSGRGLVITATTLDLVNVPTILETLQSEGFNLPVEIWYSGEVSADVIATLSSTYRKLVIRNVANYASAKDLTSTVTSQGERVFQAKPLAIINSAFEEVLFLDADNVPLSNPAALFSSPEYLATGALFWPDFWQTASSNPIWSILEVAAQGWEQESGQMVVNKRRSWAALNLAFFLAKDATFQQLVNGDKEAFRLAFLATGTPFFMVETPVAAAGSETETGSFCGHTMVQHDVEGSPLFLHHNSIKHGADIKWQVMKSVAAGKSFSVVPLPPATINHEPVSCVDLTGADVIVTPVPFTTFEVAFSQRQAAAHPALKRVSRNEFTHAVQATMRKLLQGNITTVPANPDGSCPSDANYCYSTGGKYVAVSTLAPPPLGPPPLPQRCWPVFLLLWMEPVPIRISTNRATPRVVAVPLSAARVRSTSAGEPTAPIPSANPSKYPARQGRCRSPRCRPFSHQAAANKLQSSPLRTGN</sequence>
<dbReference type="STRING" id="105231.A0A1Y1IF56"/>
<dbReference type="PANTHER" id="PTHR31646">
    <property type="entry name" value="ALPHA-1,2-MANNOSYLTRANSFERASE MNN2"/>
    <property type="match status" value="1"/>
</dbReference>
<keyword evidence="14" id="KW-1185">Reference proteome</keyword>
<evidence type="ECO:0000256" key="8">
    <source>
        <dbReference type="ARBA" id="ARBA00023034"/>
    </source>
</evidence>
<evidence type="ECO:0000256" key="6">
    <source>
        <dbReference type="ARBA" id="ARBA00022968"/>
    </source>
</evidence>
<evidence type="ECO:0000256" key="2">
    <source>
        <dbReference type="ARBA" id="ARBA00004606"/>
    </source>
</evidence>
<keyword evidence="8" id="KW-0333">Golgi apparatus</keyword>
<dbReference type="InterPro" id="IPR022751">
    <property type="entry name" value="Alpha_mannosyltransferase"/>
</dbReference>
<feature type="compositionally biased region" description="Polar residues" evidence="11">
    <location>
        <begin position="531"/>
        <end position="541"/>
    </location>
</feature>
<dbReference type="Pfam" id="PF11051">
    <property type="entry name" value="Mannosyl_trans3"/>
    <property type="match status" value="2"/>
</dbReference>
<evidence type="ECO:0000256" key="5">
    <source>
        <dbReference type="ARBA" id="ARBA00022692"/>
    </source>
</evidence>
<comment type="subcellular location">
    <subcellularLocation>
        <location evidence="10">Endomembrane system</location>
        <topology evidence="10">Single-pass membrane protein</topology>
    </subcellularLocation>
    <subcellularLocation>
        <location evidence="1">Golgi apparatus membrane</location>
    </subcellularLocation>
    <subcellularLocation>
        <location evidence="2">Membrane</location>
        <topology evidence="2">Single-pass type II membrane protein</topology>
    </subcellularLocation>
</comment>
<keyword evidence="5" id="KW-0812">Transmembrane</keyword>
<keyword evidence="6" id="KW-0735">Signal-anchor</keyword>
<evidence type="ECO:0000256" key="1">
    <source>
        <dbReference type="ARBA" id="ARBA00004394"/>
    </source>
</evidence>
<feature type="signal peptide" evidence="12">
    <location>
        <begin position="1"/>
        <end position="21"/>
    </location>
</feature>
<evidence type="ECO:0000256" key="12">
    <source>
        <dbReference type="SAM" id="SignalP"/>
    </source>
</evidence>
<dbReference type="EMBL" id="DF237452">
    <property type="protein sequence ID" value="GAQ89253.1"/>
    <property type="molecule type" value="Genomic_DNA"/>
</dbReference>
<comment type="similarity">
    <text evidence="3">Belongs to the MNN1/MNT family.</text>
</comment>
<name>A0A1Y1IF56_KLENI</name>
<proteinExistence type="inferred from homology"/>
<dbReference type="GO" id="GO:0005794">
    <property type="term" value="C:Golgi apparatus"/>
    <property type="evidence" value="ECO:0000318"/>
    <property type="project" value="GO_Central"/>
</dbReference>
<dbReference type="PANTHER" id="PTHR31646:SF1">
    <property type="entry name" value="ALPHA-1,2-MANNOSYLTRANSFERASE MNN2"/>
    <property type="match status" value="1"/>
</dbReference>
<evidence type="ECO:0000256" key="4">
    <source>
        <dbReference type="ARBA" id="ARBA00022679"/>
    </source>
</evidence>
<evidence type="ECO:0000256" key="11">
    <source>
        <dbReference type="SAM" id="MobiDB-lite"/>
    </source>
</evidence>
<gene>
    <name evidence="13" type="ORF">KFL_005030050</name>
</gene>
<accession>A0A1Y1IF56</accession>
<keyword evidence="4" id="KW-0808">Transferase</keyword>
<keyword evidence="7" id="KW-1133">Transmembrane helix</keyword>
<dbReference type="Gene3D" id="3.90.550.10">
    <property type="entry name" value="Spore Coat Polysaccharide Biosynthesis Protein SpsA, Chain A"/>
    <property type="match status" value="1"/>
</dbReference>
<dbReference type="SUPFAM" id="SSF53448">
    <property type="entry name" value="Nucleotide-diphospho-sugar transferases"/>
    <property type="match status" value="1"/>
</dbReference>
<keyword evidence="9" id="KW-0472">Membrane</keyword>
<dbReference type="Proteomes" id="UP000054558">
    <property type="component" value="Unassembled WGS sequence"/>
</dbReference>
<evidence type="ECO:0000256" key="10">
    <source>
        <dbReference type="ARBA" id="ARBA00037847"/>
    </source>
</evidence>
<feature type="chain" id="PRO_5012033395" description="Nucleotide-diphospho-sugar transferase" evidence="12">
    <location>
        <begin position="22"/>
        <end position="541"/>
    </location>
</feature>
<dbReference type="GO" id="GO:0000026">
    <property type="term" value="F:alpha-1,2-mannosyltransferase activity"/>
    <property type="evidence" value="ECO:0000318"/>
    <property type="project" value="GO_Central"/>
</dbReference>
<keyword evidence="12" id="KW-0732">Signal</keyword>
<evidence type="ECO:0000256" key="3">
    <source>
        <dbReference type="ARBA" id="ARBA00009105"/>
    </source>
</evidence>